<dbReference type="SMART" id="SM00448">
    <property type="entry name" value="REC"/>
    <property type="match status" value="1"/>
</dbReference>
<evidence type="ECO:0000313" key="5">
    <source>
        <dbReference type="EMBL" id="MBA0126528.1"/>
    </source>
</evidence>
<dbReference type="InterPro" id="IPR039420">
    <property type="entry name" value="WalR-like"/>
</dbReference>
<evidence type="ECO:0000259" key="4">
    <source>
        <dbReference type="PROSITE" id="PS50110"/>
    </source>
</evidence>
<keyword evidence="6" id="KW-1185">Reference proteome</keyword>
<dbReference type="InterPro" id="IPR058245">
    <property type="entry name" value="NreC/VraR/RcsB-like_REC"/>
</dbReference>
<dbReference type="PANTHER" id="PTHR43214:SF43">
    <property type="entry name" value="TWO-COMPONENT RESPONSE REGULATOR"/>
    <property type="match status" value="1"/>
</dbReference>
<evidence type="ECO:0000313" key="6">
    <source>
        <dbReference type="Proteomes" id="UP000582974"/>
    </source>
</evidence>
<protein>
    <submittedName>
        <fullName evidence="5">Response regulator transcription factor</fullName>
    </submittedName>
</protein>
<keyword evidence="2" id="KW-0238">DNA-binding</keyword>
<name>A0A838ABE7_9PSEU</name>
<dbReference type="SUPFAM" id="SSF52172">
    <property type="entry name" value="CheY-like"/>
    <property type="match status" value="1"/>
</dbReference>
<sequence length="245" mass="26252">MRTDLLSRPSSVAPGNRAWHTTAVNDPLRIVIVDDHGLFGQGLALLLSTEAGDRFEVAGRTTRVEEAATLAADCRADVAIVDLAMPPLGGSAAIRQIRTRSPDTRILALSGTDDLELAEEAVRAGAHGYLPKSADPEVLVAPLLALADGFGVFDERLVHTLVDASRKPPQDLVDRLSRQEIHLWKLVAGGLETTELARRMFVSDRSAKRMVAGLLNKIGAANRIEAAGLAGQFGLLEQESSPQIR</sequence>
<dbReference type="GO" id="GO:0003677">
    <property type="term" value="F:DNA binding"/>
    <property type="evidence" value="ECO:0007669"/>
    <property type="project" value="UniProtKB-KW"/>
</dbReference>
<dbReference type="InterPro" id="IPR000792">
    <property type="entry name" value="Tscrpt_reg_LuxR_C"/>
</dbReference>
<gene>
    <name evidence="5" type="ORF">H0B56_13335</name>
</gene>
<dbReference type="CDD" id="cd17535">
    <property type="entry name" value="REC_NarL-like"/>
    <property type="match status" value="1"/>
</dbReference>
<evidence type="ECO:0000256" key="2">
    <source>
        <dbReference type="ARBA" id="ARBA00023125"/>
    </source>
</evidence>
<dbReference type="EMBL" id="JACCKD010000004">
    <property type="protein sequence ID" value="MBA0126528.1"/>
    <property type="molecule type" value="Genomic_DNA"/>
</dbReference>
<dbReference type="SMART" id="SM00421">
    <property type="entry name" value="HTH_LUXR"/>
    <property type="match status" value="1"/>
</dbReference>
<dbReference type="PROSITE" id="PS50110">
    <property type="entry name" value="RESPONSE_REGULATORY"/>
    <property type="match status" value="1"/>
</dbReference>
<dbReference type="PANTHER" id="PTHR43214">
    <property type="entry name" value="TWO-COMPONENT RESPONSE REGULATOR"/>
    <property type="match status" value="1"/>
</dbReference>
<dbReference type="Pfam" id="PF00072">
    <property type="entry name" value="Response_reg"/>
    <property type="match status" value="1"/>
</dbReference>
<proteinExistence type="predicted"/>
<dbReference type="AlphaFoldDB" id="A0A838ABE7"/>
<accession>A0A838ABE7</accession>
<dbReference type="InterPro" id="IPR016032">
    <property type="entry name" value="Sig_transdc_resp-reg_C-effctor"/>
</dbReference>
<comment type="caution">
    <text evidence="5">The sequence shown here is derived from an EMBL/GenBank/DDBJ whole genome shotgun (WGS) entry which is preliminary data.</text>
</comment>
<dbReference type="GO" id="GO:0000160">
    <property type="term" value="P:phosphorelay signal transduction system"/>
    <property type="evidence" value="ECO:0007669"/>
    <property type="project" value="InterPro"/>
</dbReference>
<dbReference type="SUPFAM" id="SSF46894">
    <property type="entry name" value="C-terminal effector domain of the bipartite response regulators"/>
    <property type="match status" value="1"/>
</dbReference>
<dbReference type="Proteomes" id="UP000582974">
    <property type="component" value="Unassembled WGS sequence"/>
</dbReference>
<reference evidence="5 6" key="1">
    <citation type="submission" date="2020-07" db="EMBL/GenBank/DDBJ databases">
        <title>Genome of Haloechinothrix sp.</title>
        <authorList>
            <person name="Tang S.-K."/>
            <person name="Yang L."/>
            <person name="Zhu W.-Y."/>
        </authorList>
    </citation>
    <scope>NUCLEOTIDE SEQUENCE [LARGE SCALE GENOMIC DNA]</scope>
    <source>
        <strain evidence="5 6">YIM 98757</strain>
    </source>
</reference>
<evidence type="ECO:0000256" key="3">
    <source>
        <dbReference type="PROSITE-ProRule" id="PRU00169"/>
    </source>
</evidence>
<dbReference type="GO" id="GO:0006355">
    <property type="term" value="P:regulation of DNA-templated transcription"/>
    <property type="evidence" value="ECO:0007669"/>
    <property type="project" value="InterPro"/>
</dbReference>
<evidence type="ECO:0000256" key="1">
    <source>
        <dbReference type="ARBA" id="ARBA00022553"/>
    </source>
</evidence>
<keyword evidence="1 3" id="KW-0597">Phosphoprotein</keyword>
<dbReference type="InterPro" id="IPR011006">
    <property type="entry name" value="CheY-like_superfamily"/>
</dbReference>
<feature type="modified residue" description="4-aspartylphosphate" evidence="3">
    <location>
        <position position="82"/>
    </location>
</feature>
<feature type="domain" description="Response regulatory" evidence="4">
    <location>
        <begin position="29"/>
        <end position="147"/>
    </location>
</feature>
<organism evidence="5 6">
    <name type="scientific">Haloechinothrix aidingensis</name>
    <dbReference type="NCBI Taxonomy" id="2752311"/>
    <lineage>
        <taxon>Bacteria</taxon>
        <taxon>Bacillati</taxon>
        <taxon>Actinomycetota</taxon>
        <taxon>Actinomycetes</taxon>
        <taxon>Pseudonocardiales</taxon>
        <taxon>Pseudonocardiaceae</taxon>
        <taxon>Haloechinothrix</taxon>
    </lineage>
</organism>
<dbReference type="InterPro" id="IPR001789">
    <property type="entry name" value="Sig_transdc_resp-reg_receiver"/>
</dbReference>
<dbReference type="Gene3D" id="3.40.50.2300">
    <property type="match status" value="1"/>
</dbReference>
<dbReference type="Pfam" id="PF00196">
    <property type="entry name" value="GerE"/>
    <property type="match status" value="1"/>
</dbReference>